<sequence length="53" mass="6517">MKIKKKKKKERNLKNYHKERELEELTTELSVKNYRLSRENRTLKRQVVSVGEE</sequence>
<dbReference type="AlphaFoldDB" id="U9UA29"/>
<protein>
    <submittedName>
        <fullName evidence="1">Uncharacterized protein</fullName>
    </submittedName>
</protein>
<dbReference type="EMBL" id="KI280352">
    <property type="protein sequence ID" value="ESA17264.1"/>
    <property type="molecule type" value="Genomic_DNA"/>
</dbReference>
<dbReference type="HOGENOM" id="CLU_3069831_0_0_1"/>
<name>U9UA29_RHIID</name>
<accession>U9UA29</accession>
<proteinExistence type="predicted"/>
<gene>
    <name evidence="1" type="ORF">GLOINDRAFT_345164</name>
</gene>
<organism evidence="1">
    <name type="scientific">Rhizophagus irregularis (strain DAOM 181602 / DAOM 197198 / MUCL 43194)</name>
    <name type="common">Arbuscular mycorrhizal fungus</name>
    <name type="synonym">Glomus intraradices</name>
    <dbReference type="NCBI Taxonomy" id="747089"/>
    <lineage>
        <taxon>Eukaryota</taxon>
        <taxon>Fungi</taxon>
        <taxon>Fungi incertae sedis</taxon>
        <taxon>Mucoromycota</taxon>
        <taxon>Glomeromycotina</taxon>
        <taxon>Glomeromycetes</taxon>
        <taxon>Glomerales</taxon>
        <taxon>Glomeraceae</taxon>
        <taxon>Rhizophagus</taxon>
    </lineage>
</organism>
<evidence type="ECO:0000313" key="1">
    <source>
        <dbReference type="EMBL" id="ESA17264.1"/>
    </source>
</evidence>
<reference evidence="1" key="1">
    <citation type="submission" date="2013-07" db="EMBL/GenBank/DDBJ databases">
        <title>The genome of an arbuscular mycorrhizal fungus provides insights into the evolution of the oldest plant symbiosis.</title>
        <authorList>
            <consortium name="DOE Joint Genome Institute"/>
            <person name="Tisserant E."/>
            <person name="Malbreil M."/>
            <person name="Kuo A."/>
            <person name="Kohler A."/>
            <person name="Symeonidi A."/>
            <person name="Balestrini R."/>
            <person name="Charron P."/>
            <person name="Duensing N."/>
            <person name="Frei-dit-Frey N."/>
            <person name="Gianinazzi-Pearson V."/>
            <person name="Gilbert B."/>
            <person name="Handa Y."/>
            <person name="Hijri M."/>
            <person name="Kaul R."/>
            <person name="Kawaguchi M."/>
            <person name="Krajinski F."/>
            <person name="Lammers P."/>
            <person name="Lapierre D."/>
            <person name="Masclaux F.G."/>
            <person name="Murat C."/>
            <person name="Morin E."/>
            <person name="Ndikumana S."/>
            <person name="Pagni M."/>
            <person name="Petitpierre D."/>
            <person name="Requena N."/>
            <person name="Rosikiewicz P."/>
            <person name="Riley R."/>
            <person name="Saito K."/>
            <person name="San Clemente H."/>
            <person name="Shapiro H."/>
            <person name="van Tuinen D."/>
            <person name="Becard G."/>
            <person name="Bonfante P."/>
            <person name="Paszkowski U."/>
            <person name="Shachar-Hill Y."/>
            <person name="Young J.P."/>
            <person name="Sanders I.R."/>
            <person name="Henrissat B."/>
            <person name="Rensing S.A."/>
            <person name="Grigoriev I.V."/>
            <person name="Corradi N."/>
            <person name="Roux C."/>
            <person name="Martin F."/>
        </authorList>
    </citation>
    <scope>NUCLEOTIDE SEQUENCE</scope>
    <source>
        <strain evidence="1">DAOM 197198</strain>
    </source>
</reference>